<dbReference type="PROSITE" id="PS50294">
    <property type="entry name" value="WD_REPEATS_REGION"/>
    <property type="match status" value="1"/>
</dbReference>
<dbReference type="OrthoDB" id="6154712at2759"/>
<feature type="region of interest" description="Disordered" evidence="2">
    <location>
        <begin position="1097"/>
        <end position="1121"/>
    </location>
</feature>
<dbReference type="Gene3D" id="2.130.10.10">
    <property type="entry name" value="YVTN repeat-like/Quinoprotein amine dehydrogenase"/>
    <property type="match status" value="4"/>
</dbReference>
<feature type="compositionally biased region" description="Basic and acidic residues" evidence="2">
    <location>
        <begin position="1061"/>
        <end position="1070"/>
    </location>
</feature>
<evidence type="ECO:0000313" key="5">
    <source>
        <dbReference type="Proteomes" id="UP000494165"/>
    </source>
</evidence>
<keyword evidence="1" id="KW-0853">WD repeat</keyword>
<feature type="region of interest" description="Disordered" evidence="2">
    <location>
        <begin position="1029"/>
        <end position="1072"/>
    </location>
</feature>
<feature type="region of interest" description="Disordered" evidence="2">
    <location>
        <begin position="1153"/>
        <end position="1187"/>
    </location>
</feature>
<evidence type="ECO:0000313" key="4">
    <source>
        <dbReference type="EMBL" id="CAB3368832.1"/>
    </source>
</evidence>
<feature type="compositionally biased region" description="Basic and acidic residues" evidence="2">
    <location>
        <begin position="429"/>
        <end position="440"/>
    </location>
</feature>
<feature type="compositionally biased region" description="Low complexity" evidence="2">
    <location>
        <begin position="1102"/>
        <end position="1119"/>
    </location>
</feature>
<dbReference type="GO" id="GO:0007099">
    <property type="term" value="P:centriole replication"/>
    <property type="evidence" value="ECO:0007669"/>
    <property type="project" value="TreeGrafter"/>
</dbReference>
<dbReference type="SMART" id="SM00320">
    <property type="entry name" value="WD40"/>
    <property type="match status" value="12"/>
</dbReference>
<evidence type="ECO:0000259" key="3">
    <source>
        <dbReference type="Pfam" id="PF24782"/>
    </source>
</evidence>
<feature type="repeat" description="WD" evidence="1">
    <location>
        <begin position="445"/>
        <end position="479"/>
    </location>
</feature>
<feature type="region of interest" description="Disordered" evidence="2">
    <location>
        <begin position="427"/>
        <end position="458"/>
    </location>
</feature>
<accession>A0A8S1CKK4</accession>
<proteinExistence type="predicted"/>
<dbReference type="InterPro" id="IPR015943">
    <property type="entry name" value="WD40/YVTN_repeat-like_dom_sf"/>
</dbReference>
<dbReference type="GO" id="GO:0072686">
    <property type="term" value="C:mitotic spindle"/>
    <property type="evidence" value="ECO:0007669"/>
    <property type="project" value="TreeGrafter"/>
</dbReference>
<dbReference type="InterPro" id="IPR052779">
    <property type="entry name" value="WDR62"/>
</dbReference>
<dbReference type="InterPro" id="IPR056162">
    <property type="entry name" value="WD40_MABP1-WDR62_2nd"/>
</dbReference>
<feature type="region of interest" description="Disordered" evidence="2">
    <location>
        <begin position="821"/>
        <end position="851"/>
    </location>
</feature>
<gene>
    <name evidence="4" type="ORF">CLODIP_2_CD02733</name>
</gene>
<name>A0A8S1CKK4_9INSE</name>
<feature type="compositionally biased region" description="Polar residues" evidence="2">
    <location>
        <begin position="871"/>
        <end position="884"/>
    </location>
</feature>
<sequence length="1292" mass="142208">MGYKKNLDKVKVSLEKVIGLTAKSNASLSCDPNNDLVAYPAGCTVVLLNTRKGHQSHLLNSSRKTVVSLAYSPDGKYLATGECGHQPALRVWDMSLPNYAPVAELMGHKYGINCVAFSPSMRYIVSVGTQHDMIVNVWDWKVGVKVASNKVSAKVKAVAFSENGSYFVTVGNRNVKFWYLEHSRFTKYKEAVPLMGRSAILGEQRNNYFNDVACGKGSAGDYTFAITKSGMLCEFNNRRLLDKWVDLKTNGAHCLSVGQDIIVVGCNDGIVRCFHPLTLQFTSTLPRPHFIGVDVAQALNIMQIANQMKDVTYPDTIAVTLDEINNKVISIYSDHSIYVWDVKDIRRVGKSHSFLYHSACIWGVEMYPSNEHNSDMAVPPGCFITCSSDNSIRFWTVDSRNQPINPAFRNIYSDELIKTIFIDNTSSKKKADPNNGKEYDGQNGVRSVRVSPDGQHLASGDREGNIRIYDMMTFEEICRIEAHDAEVLSLEYSPLTTKNRFLSSASRDRLIHVFNADDNYSFLQTLDDHSSSITAVKFLCQGSRLWLASCGADKTIIFRHLQPGNPPLFVRDHIIVGKTTLYDMEASFGDRQVVTACQDRNIRVFDVSTGKLNKSYKGSYAEEGSLIKVVVDHSGKFLASSCTDKTLCLIDYNSGECLSTMMGHSELVTGLKFTEDGKYLISASGDSCLFVWKLPQFMATQPEYQPPPKEEYNMGQLLGQLPPWAAKQSRIEFMSLTNASPKQIDMPKGRWAQKMDTKSSGIRSVNSFSSVIPTVTLASDDGNPVILITGNDDTQSMPAEYHSLGSDPPKHDNLTYEAGVDGDVEDCSDGEPTHGKGKGVVYYPSQEDSNSEYTIRSLDVNELLLERRLQTDYSATDSPSNSKFGSPDSDMDDGASTPSTNEPTEKNFPSLLSGSTESLDKTDFEDRFVKSNFDSLGGSEAQIADHWGAGNSLTSQFMTKFNNARNLALITAARQTKDELNSARKREELQKRIEATRKKLHSVGFRAPLTNSQSSMDLRRIGDNTRFISSLSKAKPNKDDSSGGGGLRRSISLSNLTGPKPADKSGEKESANAYGPLMDKLSHCASYEVLYQVDDRPVPPVRRNSVSSLNKSKSLSSSRRNFKKLSASTDNIAHLGADSGGYSSSEEAIKHARRMPNRDLNSASPLSTRSDGHSDRIPVSPTTSVSPDKITKELCLKTAELLEQSAEALIQLHKRISDEVGPNNSSELLQTLSAAAAQTQKKLQSVIPTVGAGIVPGGANQPPMQGDMVLIMQQYSDMLVSMVQQQISHNPP</sequence>
<comment type="caution">
    <text evidence="4">The sequence shown here is derived from an EMBL/GenBank/DDBJ whole genome shotgun (WGS) entry which is preliminary data.</text>
</comment>
<reference evidence="4 5" key="1">
    <citation type="submission" date="2020-04" db="EMBL/GenBank/DDBJ databases">
        <authorList>
            <person name="Alioto T."/>
            <person name="Alioto T."/>
            <person name="Gomez Garrido J."/>
        </authorList>
    </citation>
    <scope>NUCLEOTIDE SEQUENCE [LARGE SCALE GENOMIC DNA]</scope>
</reference>
<feature type="region of interest" description="Disordered" evidence="2">
    <location>
        <begin position="871"/>
        <end position="918"/>
    </location>
</feature>
<dbReference type="Pfam" id="PF24782">
    <property type="entry name" value="WD40_MABP1-WDR62_2nd"/>
    <property type="match status" value="1"/>
</dbReference>
<dbReference type="InterPro" id="IPR036322">
    <property type="entry name" value="WD40_repeat_dom_sf"/>
</dbReference>
<organism evidence="4 5">
    <name type="scientific">Cloeon dipterum</name>
    <dbReference type="NCBI Taxonomy" id="197152"/>
    <lineage>
        <taxon>Eukaryota</taxon>
        <taxon>Metazoa</taxon>
        <taxon>Ecdysozoa</taxon>
        <taxon>Arthropoda</taxon>
        <taxon>Hexapoda</taxon>
        <taxon>Insecta</taxon>
        <taxon>Pterygota</taxon>
        <taxon>Palaeoptera</taxon>
        <taxon>Ephemeroptera</taxon>
        <taxon>Pisciforma</taxon>
        <taxon>Baetidae</taxon>
        <taxon>Cloeon</taxon>
    </lineage>
</organism>
<evidence type="ECO:0000256" key="1">
    <source>
        <dbReference type="PROSITE-ProRule" id="PRU00221"/>
    </source>
</evidence>
<dbReference type="Pfam" id="PF00400">
    <property type="entry name" value="WD40"/>
    <property type="match status" value="3"/>
</dbReference>
<dbReference type="PANTHER" id="PTHR45589">
    <property type="entry name" value="WD REPEAT DOMAIN 62, ISOFORM G"/>
    <property type="match status" value="1"/>
</dbReference>
<dbReference type="PROSITE" id="PS50082">
    <property type="entry name" value="WD_REPEATS_2"/>
    <property type="match status" value="2"/>
</dbReference>
<protein>
    <recommendedName>
        <fullName evidence="3">MABP1/WDR62 second WD40 domain-containing protein</fullName>
    </recommendedName>
</protein>
<keyword evidence="5" id="KW-1185">Reference proteome</keyword>
<evidence type="ECO:0000256" key="2">
    <source>
        <dbReference type="SAM" id="MobiDB-lite"/>
    </source>
</evidence>
<dbReference type="EMBL" id="CADEPI010000040">
    <property type="protein sequence ID" value="CAB3368832.1"/>
    <property type="molecule type" value="Genomic_DNA"/>
</dbReference>
<feature type="domain" description="MABP1/WDR62 second WD40" evidence="3">
    <location>
        <begin position="361"/>
        <end position="694"/>
    </location>
</feature>
<feature type="compositionally biased region" description="Polar residues" evidence="2">
    <location>
        <begin position="1159"/>
        <end position="1169"/>
    </location>
</feature>
<dbReference type="PANTHER" id="PTHR45589:SF1">
    <property type="entry name" value="WD REPEAT DOMAIN 62, ISOFORM G"/>
    <property type="match status" value="1"/>
</dbReference>
<feature type="repeat" description="WD" evidence="1">
    <location>
        <begin position="661"/>
        <end position="694"/>
    </location>
</feature>
<dbReference type="InterPro" id="IPR001680">
    <property type="entry name" value="WD40_rpt"/>
</dbReference>
<dbReference type="Proteomes" id="UP000494165">
    <property type="component" value="Unassembled WGS sequence"/>
</dbReference>
<dbReference type="SUPFAM" id="SSF50978">
    <property type="entry name" value="WD40 repeat-like"/>
    <property type="match status" value="2"/>
</dbReference>